<gene>
    <name evidence="5" type="ORF">GX50_02530</name>
</gene>
<dbReference type="GO" id="GO:0005524">
    <property type="term" value="F:ATP binding"/>
    <property type="evidence" value="ECO:0007669"/>
    <property type="project" value="InterPro"/>
</dbReference>
<dbReference type="CDD" id="cd00180">
    <property type="entry name" value="PKc"/>
    <property type="match status" value="1"/>
</dbReference>
<keyword evidence="6" id="KW-1185">Reference proteome</keyword>
<comment type="similarity">
    <text evidence="1">Belongs to the protein kinase superfamily. CAMK Ser/Thr protein kinase family. CHEK2 subfamily.</text>
</comment>
<dbReference type="Gene3D" id="2.60.200.20">
    <property type="match status" value="1"/>
</dbReference>
<proteinExistence type="inferred from homology"/>
<dbReference type="EMBL" id="PDND01000036">
    <property type="protein sequence ID" value="PGH34640.1"/>
    <property type="molecule type" value="Genomic_DNA"/>
</dbReference>
<keyword evidence="5" id="KW-0418">Kinase</keyword>
<dbReference type="Proteomes" id="UP000226031">
    <property type="component" value="Unassembled WGS sequence"/>
</dbReference>
<dbReference type="Pfam" id="PF00498">
    <property type="entry name" value="FHA"/>
    <property type="match status" value="1"/>
</dbReference>
<dbReference type="InterPro" id="IPR053235">
    <property type="entry name" value="Ser_Thr_kinase"/>
</dbReference>
<sequence length="710" mass="79002">MDDGREDPNLILIVRGKWGAPADALGLPHNSERSIVSPVLPPQCKPKPRRRKTALKLDLEEDSDSFGEDDEAVKSLQLTFTKPPTDITRGFLFGTDKKRCDVLLAEQKSRGISGVHFVITFDEEGRLVLKDVSTKQTSVSYDDKGAKHWRRGFKWILFIRKTRETHIHLPNGLCLDIILPSHDSCQHQYQANVKAYLEASSDSSLALGGLNVPSQDPTRPRTPIDDPIYLPIATIGAGAYGTVSEVVDVSTGLTYASKTLSESFDFDSSEKKEFERKEFEKEMQLMKNLVHNHIVKYVRSTENPLQLIMEYMPFGNLRHQDEVHPISTAEVEVLLAQGLDALRYMHSADTTHRDIKPENILVGGRRDSFYIKLGDFGFSKVGDSLKSLVGTKIYEAPEIDSYHRNWKGYSNKVDIWALGVVVLEYTHGIPQASRADHHKAIAFAAQEALHRPQNSQLFFMLSRMLQINPLDRPSAYDLFEGESTIDFSSESSGYPFGSTTPTNRGLYMQSGRVSASPDGTRQTSAANMQSPTRKRQQSNTSSNGCRVKRSRNLTGYDSLAQLQSDKTVRDVGAGATPFDHGSRRRLEYSYQDGAGGDFNRKQSDVIDRRQASGAPGSAYSSGKQRERQAESVADPFSRDSERQHDLGADADELLSGRSRSAITRDLTPSDQLRKGTAGSVSTLSNNNSIRLVISPFNLGLCLKQGLYVLY</sequence>
<accession>A0A2B7ZMW1</accession>
<dbReference type="InterPro" id="IPR011009">
    <property type="entry name" value="Kinase-like_dom_sf"/>
</dbReference>
<dbReference type="PANTHER" id="PTHR24361:SF678">
    <property type="entry name" value="SPORULATION-SPECIFIC PROTEIN 1"/>
    <property type="match status" value="1"/>
</dbReference>
<dbReference type="InterPro" id="IPR000719">
    <property type="entry name" value="Prot_kinase_dom"/>
</dbReference>
<dbReference type="PANTHER" id="PTHR24361">
    <property type="entry name" value="MITOGEN-ACTIVATED KINASE KINASE KINASE"/>
    <property type="match status" value="1"/>
</dbReference>
<comment type="caution">
    <text evidence="5">The sequence shown here is derived from an EMBL/GenBank/DDBJ whole genome shotgun (WGS) entry which is preliminary data.</text>
</comment>
<dbReference type="PROSITE" id="PS50011">
    <property type="entry name" value="PROTEIN_KINASE_DOM"/>
    <property type="match status" value="1"/>
</dbReference>
<evidence type="ECO:0000259" key="4">
    <source>
        <dbReference type="PROSITE" id="PS50011"/>
    </source>
</evidence>
<keyword evidence="5" id="KW-0808">Transferase</keyword>
<feature type="compositionally biased region" description="Basic and acidic residues" evidence="2">
    <location>
        <begin position="598"/>
        <end position="610"/>
    </location>
</feature>
<feature type="compositionally biased region" description="Polar residues" evidence="2">
    <location>
        <begin position="489"/>
        <end position="503"/>
    </location>
</feature>
<reference evidence="5 6" key="1">
    <citation type="submission" date="2017-10" db="EMBL/GenBank/DDBJ databases">
        <title>Comparative genomics in systemic dimorphic fungi from Ajellomycetaceae.</title>
        <authorList>
            <person name="Munoz J.F."/>
            <person name="Mcewen J.G."/>
            <person name="Clay O.K."/>
            <person name="Cuomo C.A."/>
        </authorList>
    </citation>
    <scope>NUCLEOTIDE SEQUENCE [LARGE SCALE GENOMIC DNA]</scope>
    <source>
        <strain evidence="5 6">UAMH4076</strain>
    </source>
</reference>
<feature type="domain" description="Protein kinase" evidence="4">
    <location>
        <begin position="229"/>
        <end position="485"/>
    </location>
</feature>
<evidence type="ECO:0000256" key="2">
    <source>
        <dbReference type="SAM" id="MobiDB-lite"/>
    </source>
</evidence>
<evidence type="ECO:0000313" key="5">
    <source>
        <dbReference type="EMBL" id="PGH34640.1"/>
    </source>
</evidence>
<dbReference type="GO" id="GO:0005737">
    <property type="term" value="C:cytoplasm"/>
    <property type="evidence" value="ECO:0007669"/>
    <property type="project" value="TreeGrafter"/>
</dbReference>
<feature type="compositionally biased region" description="Basic and acidic residues" evidence="2">
    <location>
        <begin position="636"/>
        <end position="647"/>
    </location>
</feature>
<feature type="compositionally biased region" description="Low complexity" evidence="2">
    <location>
        <begin position="611"/>
        <end position="622"/>
    </location>
</feature>
<evidence type="ECO:0000313" key="6">
    <source>
        <dbReference type="Proteomes" id="UP000226031"/>
    </source>
</evidence>
<feature type="compositionally biased region" description="Polar residues" evidence="2">
    <location>
        <begin position="511"/>
        <end position="544"/>
    </location>
</feature>
<feature type="compositionally biased region" description="Polar residues" evidence="2">
    <location>
        <begin position="552"/>
        <end position="565"/>
    </location>
</feature>
<dbReference type="InterPro" id="IPR008984">
    <property type="entry name" value="SMAD_FHA_dom_sf"/>
</dbReference>
<dbReference type="Gene3D" id="1.10.510.10">
    <property type="entry name" value="Transferase(Phosphotransferase) domain 1"/>
    <property type="match status" value="1"/>
</dbReference>
<dbReference type="SUPFAM" id="SSF56112">
    <property type="entry name" value="Protein kinase-like (PK-like)"/>
    <property type="match status" value="1"/>
</dbReference>
<dbReference type="SUPFAM" id="SSF49879">
    <property type="entry name" value="SMAD/FHA domain"/>
    <property type="match status" value="1"/>
</dbReference>
<evidence type="ECO:0000259" key="3">
    <source>
        <dbReference type="PROSITE" id="PS50006"/>
    </source>
</evidence>
<name>A0A2B7ZMW1_9EURO</name>
<dbReference type="GO" id="GO:0004674">
    <property type="term" value="F:protein serine/threonine kinase activity"/>
    <property type="evidence" value="ECO:0007669"/>
    <property type="project" value="UniProtKB-KW"/>
</dbReference>
<dbReference type="InterPro" id="IPR000253">
    <property type="entry name" value="FHA_dom"/>
</dbReference>
<dbReference type="Pfam" id="PF00069">
    <property type="entry name" value="Pkinase"/>
    <property type="match status" value="1"/>
</dbReference>
<dbReference type="AlphaFoldDB" id="A0A2B7ZMW1"/>
<dbReference type="SMART" id="SM00220">
    <property type="entry name" value="S_TKc"/>
    <property type="match status" value="1"/>
</dbReference>
<dbReference type="STRING" id="73230.A0A2B7ZMW1"/>
<organism evidence="5 6">
    <name type="scientific">[Emmonsia] crescens</name>
    <dbReference type="NCBI Taxonomy" id="73230"/>
    <lineage>
        <taxon>Eukaryota</taxon>
        <taxon>Fungi</taxon>
        <taxon>Dikarya</taxon>
        <taxon>Ascomycota</taxon>
        <taxon>Pezizomycotina</taxon>
        <taxon>Eurotiomycetes</taxon>
        <taxon>Eurotiomycetidae</taxon>
        <taxon>Onygenales</taxon>
        <taxon>Ajellomycetaceae</taxon>
        <taxon>Emergomyces</taxon>
    </lineage>
</organism>
<feature type="domain" description="FHA" evidence="3">
    <location>
        <begin position="91"/>
        <end position="140"/>
    </location>
</feature>
<evidence type="ECO:0000256" key="1">
    <source>
        <dbReference type="ARBA" id="ARBA00005575"/>
    </source>
</evidence>
<dbReference type="VEuPathDB" id="FungiDB:EMCG_05205"/>
<protein>
    <submittedName>
        <fullName evidence="5">Serine/threonine protein kinase</fullName>
    </submittedName>
</protein>
<feature type="compositionally biased region" description="Polar residues" evidence="2">
    <location>
        <begin position="657"/>
        <end position="670"/>
    </location>
</feature>
<keyword evidence="5" id="KW-0723">Serine/threonine-protein kinase</keyword>
<feature type="region of interest" description="Disordered" evidence="2">
    <location>
        <begin position="489"/>
        <end position="680"/>
    </location>
</feature>
<dbReference type="PROSITE" id="PS50006">
    <property type="entry name" value="FHA_DOMAIN"/>
    <property type="match status" value="1"/>
</dbReference>